<evidence type="ECO:0000313" key="3">
    <source>
        <dbReference type="Proteomes" id="UP000586827"/>
    </source>
</evidence>
<dbReference type="EMBL" id="JABELX010000006">
    <property type="protein sequence ID" value="NNH71788.1"/>
    <property type="molecule type" value="Genomic_DNA"/>
</dbReference>
<feature type="chain" id="PRO_5032573478" evidence="1">
    <location>
        <begin position="29"/>
        <end position="232"/>
    </location>
</feature>
<sequence>MNFRTLMTTSAICASVLAAGCGSDTATGATDTTPSTPRDQLVLTGSELPAGSKKVSIPPDQLRESMADFAGVKSDSTITPEECRAPQLDLEAVSRETLSDAAITAVVADTAILTEFVSGRVADLTKFAQAEAECPQLTISRVMEGERMDSSVKVDTRTPPAALDGIDAIASYSTSTAAVANVEPAVTATYAGWATLRGTTVAVRVTSLNETLDEAAAEQFFVDAVRKVKDAK</sequence>
<evidence type="ECO:0000313" key="2">
    <source>
        <dbReference type="EMBL" id="NNH71788.1"/>
    </source>
</evidence>
<dbReference type="PROSITE" id="PS51257">
    <property type="entry name" value="PROKAR_LIPOPROTEIN"/>
    <property type="match status" value="1"/>
</dbReference>
<accession>A0A849C252</accession>
<keyword evidence="1" id="KW-0732">Signal</keyword>
<organism evidence="2 3">
    <name type="scientific">Nocardia uniformis</name>
    <dbReference type="NCBI Taxonomy" id="53432"/>
    <lineage>
        <taxon>Bacteria</taxon>
        <taxon>Bacillati</taxon>
        <taxon>Actinomycetota</taxon>
        <taxon>Actinomycetes</taxon>
        <taxon>Mycobacteriales</taxon>
        <taxon>Nocardiaceae</taxon>
        <taxon>Nocardia</taxon>
    </lineage>
</organism>
<dbReference type="AlphaFoldDB" id="A0A849C252"/>
<comment type="caution">
    <text evidence="2">The sequence shown here is derived from an EMBL/GenBank/DDBJ whole genome shotgun (WGS) entry which is preliminary data.</text>
</comment>
<gene>
    <name evidence="2" type="ORF">HLB23_18310</name>
</gene>
<feature type="signal peptide" evidence="1">
    <location>
        <begin position="1"/>
        <end position="28"/>
    </location>
</feature>
<dbReference type="Proteomes" id="UP000586827">
    <property type="component" value="Unassembled WGS sequence"/>
</dbReference>
<name>A0A849C252_9NOCA</name>
<dbReference type="RefSeq" id="WP_157552073.1">
    <property type="nucleotide sequence ID" value="NZ_JABELX010000006.1"/>
</dbReference>
<protein>
    <submittedName>
        <fullName evidence="2">Uncharacterized protein</fullName>
    </submittedName>
</protein>
<proteinExistence type="predicted"/>
<reference evidence="2 3" key="1">
    <citation type="submission" date="2020-05" db="EMBL/GenBank/DDBJ databases">
        <title>MicrobeNet Type strains.</title>
        <authorList>
            <person name="Nicholson A.C."/>
        </authorList>
    </citation>
    <scope>NUCLEOTIDE SEQUENCE [LARGE SCALE GENOMIC DNA]</scope>
    <source>
        <strain evidence="2 3">JCM 3224</strain>
    </source>
</reference>
<evidence type="ECO:0000256" key="1">
    <source>
        <dbReference type="SAM" id="SignalP"/>
    </source>
</evidence>
<keyword evidence="3" id="KW-1185">Reference proteome</keyword>